<evidence type="ECO:0000313" key="8">
    <source>
        <dbReference type="Proteomes" id="UP001220961"/>
    </source>
</evidence>
<dbReference type="Proteomes" id="UP001220961">
    <property type="component" value="Chromosome 1"/>
</dbReference>
<gene>
    <name evidence="7" type="ORF">MCAP1_000146</name>
</gene>
<dbReference type="CDD" id="cd05471">
    <property type="entry name" value="pepsin_like"/>
    <property type="match status" value="1"/>
</dbReference>
<dbReference type="InterPro" id="IPR034164">
    <property type="entry name" value="Pepsin-like_dom"/>
</dbReference>
<evidence type="ECO:0000256" key="2">
    <source>
        <dbReference type="ARBA" id="ARBA00022750"/>
    </source>
</evidence>
<protein>
    <submittedName>
        <fullName evidence="7">Cathepsin D</fullName>
        <ecNumber evidence="7">3.4.23.5</ecNumber>
    </submittedName>
</protein>
<dbReference type="PANTHER" id="PTHR47966">
    <property type="entry name" value="BETA-SITE APP-CLEAVING ENZYME, ISOFORM A-RELATED"/>
    <property type="match status" value="1"/>
</dbReference>
<dbReference type="InterPro" id="IPR021109">
    <property type="entry name" value="Peptidase_aspartic_dom_sf"/>
</dbReference>
<dbReference type="GO" id="GO:0006508">
    <property type="term" value="P:proteolysis"/>
    <property type="evidence" value="ECO:0007669"/>
    <property type="project" value="UniProtKB-KW"/>
</dbReference>
<feature type="region of interest" description="Disordered" evidence="4">
    <location>
        <begin position="132"/>
        <end position="154"/>
    </location>
</feature>
<evidence type="ECO:0000313" key="7">
    <source>
        <dbReference type="EMBL" id="WFD17935.1"/>
    </source>
</evidence>
<dbReference type="SUPFAM" id="SSF50630">
    <property type="entry name" value="Acid proteases"/>
    <property type="match status" value="1"/>
</dbReference>
<keyword evidence="3 7" id="KW-0378">Hydrolase</keyword>
<keyword evidence="5" id="KW-0732">Signal</keyword>
<feature type="signal peptide" evidence="5">
    <location>
        <begin position="1"/>
        <end position="19"/>
    </location>
</feature>
<dbReference type="PROSITE" id="PS51767">
    <property type="entry name" value="PEPTIDASE_A1"/>
    <property type="match status" value="1"/>
</dbReference>
<evidence type="ECO:0000256" key="3">
    <source>
        <dbReference type="RuleBase" id="RU000454"/>
    </source>
</evidence>
<dbReference type="Pfam" id="PF00026">
    <property type="entry name" value="Asp"/>
    <property type="match status" value="1"/>
</dbReference>
<feature type="chain" id="PRO_5041952692" evidence="5">
    <location>
        <begin position="20"/>
        <end position="396"/>
    </location>
</feature>
<dbReference type="InterPro" id="IPR033121">
    <property type="entry name" value="PEPTIDASE_A1"/>
</dbReference>
<dbReference type="Gene3D" id="2.40.70.10">
    <property type="entry name" value="Acid Proteases"/>
    <property type="match status" value="2"/>
</dbReference>
<evidence type="ECO:0000259" key="6">
    <source>
        <dbReference type="PROSITE" id="PS51767"/>
    </source>
</evidence>
<dbReference type="AlphaFoldDB" id="A0AAF0IY65"/>
<dbReference type="InterPro" id="IPR001969">
    <property type="entry name" value="Aspartic_peptidase_AS"/>
</dbReference>
<dbReference type="PROSITE" id="PS00141">
    <property type="entry name" value="ASP_PROTEASE"/>
    <property type="match status" value="1"/>
</dbReference>
<evidence type="ECO:0000256" key="5">
    <source>
        <dbReference type="SAM" id="SignalP"/>
    </source>
</evidence>
<evidence type="ECO:0000256" key="1">
    <source>
        <dbReference type="ARBA" id="ARBA00007447"/>
    </source>
</evidence>
<dbReference type="EC" id="3.4.23.5" evidence="7"/>
<dbReference type="EMBL" id="CP119908">
    <property type="protein sequence ID" value="WFD17935.1"/>
    <property type="molecule type" value="Genomic_DNA"/>
</dbReference>
<accession>A0AAF0IY65</accession>
<organism evidence="7 8">
    <name type="scientific">Malassezia caprae</name>
    <dbReference type="NCBI Taxonomy" id="1381934"/>
    <lineage>
        <taxon>Eukaryota</taxon>
        <taxon>Fungi</taxon>
        <taxon>Dikarya</taxon>
        <taxon>Basidiomycota</taxon>
        <taxon>Ustilaginomycotina</taxon>
        <taxon>Malasseziomycetes</taxon>
        <taxon>Malasseziales</taxon>
        <taxon>Malasseziaceae</taxon>
        <taxon>Malassezia</taxon>
    </lineage>
</organism>
<sequence>MKLLAALVAGLFATSAVSASTKNDNEIQLTRRNMFIKADDELDVKALSRYFNNMNRKYKHMMRNYHKNTGKQHPLLRFLSDLLDDDKEKRGVTNLPLNDISNEQLWAGEVSFGGQSFLIDFDTGSADVIVNPDAYDPHKSKSSKSSGQSFETSYGDGTTAKGTIYTDDFKIGPISGKNVAVGRSTQTFIEKEGGNQGIAGMSFASLSAFHGDFKPFFYSLMDQKQVSHGVFQFTLKKGEGSTLTLGAVDTSKYSGDPAWSNVDSDQGFWATGASVNGVKINAIVDTGSTILTGPMDQVRQVFSKIDGLKTFTQQGQLFATYDCNTTPDITVNIAGKDFKFSKEQTGYGKQGGRCVLTICGQDQLPMNAWIVGDSFFLGASVIFDMEQKRLGFAPQK</sequence>
<name>A0AAF0IY65_9BASI</name>
<evidence type="ECO:0000256" key="4">
    <source>
        <dbReference type="SAM" id="MobiDB-lite"/>
    </source>
</evidence>
<dbReference type="GO" id="GO:0004190">
    <property type="term" value="F:aspartic-type endopeptidase activity"/>
    <property type="evidence" value="ECO:0007669"/>
    <property type="project" value="UniProtKB-KW"/>
</dbReference>
<reference evidence="7" key="1">
    <citation type="submission" date="2023-03" db="EMBL/GenBank/DDBJ databases">
        <title>Mating type loci evolution in Malassezia.</title>
        <authorList>
            <person name="Coelho M.A."/>
        </authorList>
    </citation>
    <scope>NUCLEOTIDE SEQUENCE</scope>
    <source>
        <strain evidence="7">CBS 10434</strain>
    </source>
</reference>
<dbReference type="PRINTS" id="PR00792">
    <property type="entry name" value="PEPSIN"/>
</dbReference>
<keyword evidence="3" id="KW-0645">Protease</keyword>
<keyword evidence="8" id="KW-1185">Reference proteome</keyword>
<dbReference type="PANTHER" id="PTHR47966:SF57">
    <property type="entry name" value="PEPTIDASE A1 DOMAIN-CONTAINING PROTEIN"/>
    <property type="match status" value="1"/>
</dbReference>
<dbReference type="InterPro" id="IPR001461">
    <property type="entry name" value="Aspartic_peptidase_A1"/>
</dbReference>
<keyword evidence="2 3" id="KW-0064">Aspartyl protease</keyword>
<comment type="similarity">
    <text evidence="1 3">Belongs to the peptidase A1 family.</text>
</comment>
<feature type="domain" description="Peptidase A1" evidence="6">
    <location>
        <begin position="106"/>
        <end position="393"/>
    </location>
</feature>
<proteinExistence type="inferred from homology"/>